<organism evidence="8 9">
    <name type="scientific">Microdochium bolleyi</name>
    <dbReference type="NCBI Taxonomy" id="196109"/>
    <lineage>
        <taxon>Eukaryota</taxon>
        <taxon>Fungi</taxon>
        <taxon>Dikarya</taxon>
        <taxon>Ascomycota</taxon>
        <taxon>Pezizomycotina</taxon>
        <taxon>Sordariomycetes</taxon>
        <taxon>Xylariomycetidae</taxon>
        <taxon>Xylariales</taxon>
        <taxon>Microdochiaceae</taxon>
        <taxon>Microdochium</taxon>
    </lineage>
</organism>
<dbReference type="GO" id="GO:0046872">
    <property type="term" value="F:metal ion binding"/>
    <property type="evidence" value="ECO:0007669"/>
    <property type="project" value="UniProtKB-KW"/>
</dbReference>
<evidence type="ECO:0000256" key="5">
    <source>
        <dbReference type="ARBA" id="ARBA00023163"/>
    </source>
</evidence>
<reference evidence="9" key="1">
    <citation type="submission" date="2016-02" db="EMBL/GenBank/DDBJ databases">
        <title>Draft genome sequence of Microdochium bolleyi, a fungal endophyte of beachgrass.</title>
        <authorList>
            <consortium name="DOE Joint Genome Institute"/>
            <person name="David A.S."/>
            <person name="May G."/>
            <person name="Haridas S."/>
            <person name="Lim J."/>
            <person name="Wang M."/>
            <person name="Labutti K."/>
            <person name="Lipzen A."/>
            <person name="Barry K."/>
            <person name="Grigoriev I.V."/>
        </authorList>
    </citation>
    <scope>NUCLEOTIDE SEQUENCE [LARGE SCALE GENOMIC DNA]</scope>
    <source>
        <strain evidence="9">J235TASD1</strain>
    </source>
</reference>
<evidence type="ECO:0000256" key="6">
    <source>
        <dbReference type="ARBA" id="ARBA00023242"/>
    </source>
</evidence>
<keyword evidence="4" id="KW-0238">DNA-binding</keyword>
<keyword evidence="9" id="KW-1185">Reference proteome</keyword>
<dbReference type="InterPro" id="IPR051430">
    <property type="entry name" value="Fungal_TF_Env_Response"/>
</dbReference>
<dbReference type="CDD" id="cd12148">
    <property type="entry name" value="fungal_TF_MHR"/>
    <property type="match status" value="1"/>
</dbReference>
<evidence type="ECO:0000313" key="9">
    <source>
        <dbReference type="Proteomes" id="UP000070501"/>
    </source>
</evidence>
<evidence type="ECO:0000313" key="8">
    <source>
        <dbReference type="EMBL" id="KXJ87994.1"/>
    </source>
</evidence>
<sequence length="726" mass="79731">MPLHSKVIELPDFFDHMPAQVEILSAHSLDGFPDPFEADFQAFVSDGGFEFSTDCLLKEPVTFSSPSWLGSEAFGKLQVRHEGAAPIDSSAVANPEALIDFELPDVRCDGLRTLLLQIANQQHDPSEALSAADCTSAQRLPRTISNLEQYARQQQQQQNRQEGGAGNGWLAQSSEVLASTARQLLPVKTERDALLDAYFCAFESVVYILDPGRFLESYESFWSRPASQHRVSDDIIACKILIAVSIGCCVRPDMTALDNRLLRAQTGDGLTQASEWFRRKMTEGYEFEPPDVAQILCLLALARHTQGSLLLGATGSLLGNCDPTRVGMQLGFHRDALIRKPGLSPREVESRRMLWATMVELCIQLSLDQGLPPPIYPESYDCELPTTSPHPASLASSSIIGHLAQTQRLRLQALHIVNSPGSSATREQCHRLAGDLGRLCREGVEAIHTTRHGGGVTLYQVKSLEASILPYIMALHSRSADKIPNSPESYYARCMRMECASALLRHTLSQRSRSNSIGSTHDRHPNWRHHDTRDEMSTSWGRTSPIMSRASLPRTRSDSKASATSSSASASSAPFPSVQDPYISLCLRGHGHVLQVQRQATAALFLDLIDDLEEGHFAVLHRATRQELLSLLRNAVALFERRMRLAGGVHSMREYALFTSASSYVNALVDRQLHTDSSDRSSRSGSSHGTALGNDVDESVAKAAMTALDVCTQVARGPSSHTEITL</sequence>
<evidence type="ECO:0008006" key="10">
    <source>
        <dbReference type="Google" id="ProtNLM"/>
    </source>
</evidence>
<feature type="region of interest" description="Disordered" evidence="7">
    <location>
        <begin position="510"/>
        <end position="575"/>
    </location>
</feature>
<keyword evidence="3" id="KW-0805">Transcription regulation</keyword>
<evidence type="ECO:0000256" key="2">
    <source>
        <dbReference type="ARBA" id="ARBA00022833"/>
    </source>
</evidence>
<feature type="compositionally biased region" description="Low complexity" evidence="7">
    <location>
        <begin position="560"/>
        <end position="573"/>
    </location>
</feature>
<feature type="compositionally biased region" description="Basic and acidic residues" evidence="7">
    <location>
        <begin position="520"/>
        <end position="536"/>
    </location>
</feature>
<gene>
    <name evidence="8" type="ORF">Micbo1qcDRAFT_207747</name>
</gene>
<proteinExistence type="predicted"/>
<evidence type="ECO:0000256" key="4">
    <source>
        <dbReference type="ARBA" id="ARBA00023125"/>
    </source>
</evidence>
<dbReference type="EMBL" id="KQ964260">
    <property type="protein sequence ID" value="KXJ87994.1"/>
    <property type="molecule type" value="Genomic_DNA"/>
</dbReference>
<keyword evidence="2" id="KW-0862">Zinc</keyword>
<protein>
    <recommendedName>
        <fullName evidence="10">Transcription factor domain-containing protein</fullName>
    </recommendedName>
</protein>
<dbReference type="STRING" id="196109.A0A136ISL0"/>
<dbReference type="Proteomes" id="UP000070501">
    <property type="component" value="Unassembled WGS sequence"/>
</dbReference>
<evidence type="ECO:0000256" key="7">
    <source>
        <dbReference type="SAM" id="MobiDB-lite"/>
    </source>
</evidence>
<keyword evidence="6" id="KW-0539">Nucleus</keyword>
<evidence type="ECO:0000256" key="3">
    <source>
        <dbReference type="ARBA" id="ARBA00023015"/>
    </source>
</evidence>
<keyword evidence="5" id="KW-0804">Transcription</keyword>
<dbReference type="GO" id="GO:0001228">
    <property type="term" value="F:DNA-binding transcription activator activity, RNA polymerase II-specific"/>
    <property type="evidence" value="ECO:0007669"/>
    <property type="project" value="TreeGrafter"/>
</dbReference>
<name>A0A136ISL0_9PEZI</name>
<dbReference type="OrthoDB" id="4337792at2759"/>
<dbReference type="GO" id="GO:0000978">
    <property type="term" value="F:RNA polymerase II cis-regulatory region sequence-specific DNA binding"/>
    <property type="evidence" value="ECO:0007669"/>
    <property type="project" value="TreeGrafter"/>
</dbReference>
<accession>A0A136ISL0</accession>
<dbReference type="AlphaFoldDB" id="A0A136ISL0"/>
<feature type="compositionally biased region" description="Polar residues" evidence="7">
    <location>
        <begin position="537"/>
        <end position="546"/>
    </location>
</feature>
<evidence type="ECO:0000256" key="1">
    <source>
        <dbReference type="ARBA" id="ARBA00022723"/>
    </source>
</evidence>
<dbReference type="InParanoid" id="A0A136ISL0"/>
<dbReference type="PANTHER" id="PTHR31944:SF129">
    <property type="entry name" value="ASPYRIDONES CLUSTER REGULATOR APDR-RELATED"/>
    <property type="match status" value="1"/>
</dbReference>
<feature type="compositionally biased region" description="Polar residues" evidence="7">
    <location>
        <begin position="510"/>
        <end position="519"/>
    </location>
</feature>
<keyword evidence="1" id="KW-0479">Metal-binding</keyword>
<dbReference type="GO" id="GO:0005634">
    <property type="term" value="C:nucleus"/>
    <property type="evidence" value="ECO:0007669"/>
    <property type="project" value="TreeGrafter"/>
</dbReference>
<dbReference type="PANTHER" id="PTHR31944">
    <property type="entry name" value="HEME-RESPONSIVE ZINC FINGER TRANSCRIPTION FACTOR HAP1"/>
    <property type="match status" value="1"/>
</dbReference>